<feature type="compositionally biased region" description="Pro residues" evidence="1">
    <location>
        <begin position="299"/>
        <end position="309"/>
    </location>
</feature>
<dbReference type="EMBL" id="AEYP01058856">
    <property type="status" value="NOT_ANNOTATED_CDS"/>
    <property type="molecule type" value="Genomic_DNA"/>
</dbReference>
<sequence length="348" mass="38128">MLSKRNHSDCRVRGCADHRNAETESNTRQPAREGPRSPEGRSGRKERVLGETGVFKPLSQPPLNCSALSPLPTGDPATATSVQESHGPPTPPLTRICGRICVALARPAALRYCAGRDFLRTTGNRKGLLSTGRREEAFPRSTRQGRVRPWRAVNELCRPHRSRVLMVWRGGATVPASGWRAAEWSRHRLPVAICHSKRGPDAAQFRQQGVKPVRSSKSASLNFFFKKTQVWKQLQSQTAGARLWGTGPRSQVRDLRNPRLPVTCQCDPRLASWSDSSRPGPSLCGHMCLPPTPAGPFPSPSWLPSPTRPLGPHLSQGLLPLETASVSTHSHLNNSKYEGGSQNVPVSD</sequence>
<name>M3YVU3_MUSPF</name>
<protein>
    <submittedName>
        <fullName evidence="2">Uncharacterized protein</fullName>
    </submittedName>
</protein>
<dbReference type="AlphaFoldDB" id="M3YVU3"/>
<dbReference type="Ensembl" id="ENSMPUT00000015694.1">
    <property type="protein sequence ID" value="ENSMPUP00000015453.1"/>
    <property type="gene ID" value="ENSMPUG00000015564.1"/>
</dbReference>
<feature type="compositionally biased region" description="Basic and acidic residues" evidence="1">
    <location>
        <begin position="30"/>
        <end position="49"/>
    </location>
</feature>
<feature type="region of interest" description="Disordered" evidence="1">
    <location>
        <begin position="299"/>
        <end position="348"/>
    </location>
</feature>
<evidence type="ECO:0000313" key="2">
    <source>
        <dbReference type="Ensembl" id="ENSMPUP00000015453.1"/>
    </source>
</evidence>
<feature type="region of interest" description="Disordered" evidence="1">
    <location>
        <begin position="1"/>
        <end position="90"/>
    </location>
</feature>
<organism evidence="2">
    <name type="scientific">Mustela putorius furo</name>
    <name type="common">European domestic ferret</name>
    <name type="synonym">Mustela furo</name>
    <dbReference type="NCBI Taxonomy" id="9669"/>
    <lineage>
        <taxon>Eukaryota</taxon>
        <taxon>Metazoa</taxon>
        <taxon>Chordata</taxon>
        <taxon>Craniata</taxon>
        <taxon>Vertebrata</taxon>
        <taxon>Euteleostomi</taxon>
        <taxon>Mammalia</taxon>
        <taxon>Eutheria</taxon>
        <taxon>Laurasiatheria</taxon>
        <taxon>Carnivora</taxon>
        <taxon>Caniformia</taxon>
        <taxon>Musteloidea</taxon>
        <taxon>Mustelidae</taxon>
        <taxon>Mustelinae</taxon>
        <taxon>Mustela</taxon>
    </lineage>
</organism>
<feature type="compositionally biased region" description="Polar residues" evidence="1">
    <location>
        <begin position="324"/>
        <end position="348"/>
    </location>
</feature>
<accession>M3YVU3</accession>
<proteinExistence type="predicted"/>
<feature type="compositionally biased region" description="Basic and acidic residues" evidence="1">
    <location>
        <begin position="1"/>
        <end position="22"/>
    </location>
</feature>
<dbReference type="InParanoid" id="M3YVU3"/>
<reference evidence="2" key="1">
    <citation type="submission" date="2024-06" db="UniProtKB">
        <authorList>
            <consortium name="Ensembl"/>
        </authorList>
    </citation>
    <scope>IDENTIFICATION</scope>
</reference>
<evidence type="ECO:0000256" key="1">
    <source>
        <dbReference type="SAM" id="MobiDB-lite"/>
    </source>
</evidence>
<dbReference type="HOGENOM" id="CLU_796830_0_0_1"/>